<proteinExistence type="predicted"/>
<evidence type="ECO:0000313" key="3">
    <source>
        <dbReference type="EMBL" id="GEU81539.1"/>
    </source>
</evidence>
<comment type="caution">
    <text evidence="3">The sequence shown here is derived from an EMBL/GenBank/DDBJ whole genome shotgun (WGS) entry which is preliminary data.</text>
</comment>
<feature type="region of interest" description="Disordered" evidence="2">
    <location>
        <begin position="1"/>
        <end position="33"/>
    </location>
</feature>
<keyword evidence="1" id="KW-0175">Coiled coil</keyword>
<evidence type="ECO:0000256" key="2">
    <source>
        <dbReference type="SAM" id="MobiDB-lite"/>
    </source>
</evidence>
<gene>
    <name evidence="3" type="ORF">Tci_053517</name>
</gene>
<protein>
    <recommendedName>
        <fullName evidence="4">Transposase (Putative), gypsy type</fullName>
    </recommendedName>
</protein>
<evidence type="ECO:0000256" key="1">
    <source>
        <dbReference type="SAM" id="Coils"/>
    </source>
</evidence>
<feature type="coiled-coil region" evidence="1">
    <location>
        <begin position="230"/>
        <end position="285"/>
    </location>
</feature>
<dbReference type="AlphaFoldDB" id="A0A6L2N7H3"/>
<reference evidence="3" key="1">
    <citation type="journal article" date="2019" name="Sci. Rep.">
        <title>Draft genome of Tanacetum cinerariifolium, the natural source of mosquito coil.</title>
        <authorList>
            <person name="Yamashiro T."/>
            <person name="Shiraishi A."/>
            <person name="Satake H."/>
            <person name="Nakayama K."/>
        </authorList>
    </citation>
    <scope>NUCLEOTIDE SEQUENCE</scope>
</reference>
<dbReference type="EMBL" id="BKCJ010008303">
    <property type="protein sequence ID" value="GEU81539.1"/>
    <property type="molecule type" value="Genomic_DNA"/>
</dbReference>
<feature type="compositionally biased region" description="Acidic residues" evidence="2">
    <location>
        <begin position="15"/>
        <end position="25"/>
    </location>
</feature>
<accession>A0A6L2N7H3</accession>
<sequence>MKSDVMNENLNVDTSDNDSSNDESGDDGKLDDINVDNIEADNINYNDDVDEVDDVDVEDSKRDKSIDKEFRVNGFSNAVNVSKKSALEMVINPLFLQKCVIHRKRHFHEAFVEEDVMLSVEESWKVNYFLYIVDQAIAFLTTRYEQYLEYEDILEWGVTNGCRLDTLKACQDLVDHIAPPGYFLEIRHLHNDDFLRKYNINLTWQVAMDSQLRLRFEQEAKLLKKSIALVARRDQRIQARENEIKNLEALLEAETDMKNAAEAKNAELVKELENLRALFTDLQSIDFDEELYPHMLTAIAGRRWVIGHGLRLAVMKCGESTELRQVFADVVFAGIAKGMNEGLKYRVEHGKANLDLEALRHMTRSLKDASIDVIMTSLHLESDSGEDAPQWIREIFFSSSQLKIHVYSKVRDPKDPWSFKEEILLVDAIAANVSHAEKKKKCQVVCRTHGVGYAHHARSDGVPMSVPTIAPHGLAILLADAST</sequence>
<evidence type="ECO:0008006" key="4">
    <source>
        <dbReference type="Google" id="ProtNLM"/>
    </source>
</evidence>
<name>A0A6L2N7H3_TANCI</name>
<organism evidence="3">
    <name type="scientific">Tanacetum cinerariifolium</name>
    <name type="common">Dalmatian daisy</name>
    <name type="synonym">Chrysanthemum cinerariifolium</name>
    <dbReference type="NCBI Taxonomy" id="118510"/>
    <lineage>
        <taxon>Eukaryota</taxon>
        <taxon>Viridiplantae</taxon>
        <taxon>Streptophyta</taxon>
        <taxon>Embryophyta</taxon>
        <taxon>Tracheophyta</taxon>
        <taxon>Spermatophyta</taxon>
        <taxon>Magnoliopsida</taxon>
        <taxon>eudicotyledons</taxon>
        <taxon>Gunneridae</taxon>
        <taxon>Pentapetalae</taxon>
        <taxon>asterids</taxon>
        <taxon>campanulids</taxon>
        <taxon>Asterales</taxon>
        <taxon>Asteraceae</taxon>
        <taxon>Asteroideae</taxon>
        <taxon>Anthemideae</taxon>
        <taxon>Anthemidinae</taxon>
        <taxon>Tanacetum</taxon>
    </lineage>
</organism>